<reference evidence="3 4" key="1">
    <citation type="submission" date="2019-08" db="EMBL/GenBank/DDBJ databases">
        <authorList>
            <person name="Shi S."/>
        </authorList>
    </citation>
    <scope>NUCLEOTIDE SEQUENCE [LARGE SCALE GENOMIC DNA]</scope>
    <source>
        <strain evidence="3 4">GY10130</strain>
    </source>
</reference>
<dbReference type="PROSITE" id="PS50110">
    <property type="entry name" value="RESPONSE_REGULATORY"/>
    <property type="match status" value="1"/>
</dbReference>
<proteinExistence type="predicted"/>
<dbReference type="EMBL" id="VRTY01000049">
    <property type="protein sequence ID" value="TXK44448.1"/>
    <property type="molecule type" value="Genomic_DNA"/>
</dbReference>
<evidence type="ECO:0000259" key="2">
    <source>
        <dbReference type="PROSITE" id="PS50110"/>
    </source>
</evidence>
<dbReference type="InterPro" id="IPR052893">
    <property type="entry name" value="TCS_response_regulator"/>
</dbReference>
<accession>A0A5C8K2I8</accession>
<dbReference type="SMART" id="SM00448">
    <property type="entry name" value="REC"/>
    <property type="match status" value="1"/>
</dbReference>
<dbReference type="Pfam" id="PF00072">
    <property type="entry name" value="Response_reg"/>
    <property type="match status" value="1"/>
</dbReference>
<dbReference type="GO" id="GO:0000160">
    <property type="term" value="P:phosphorelay signal transduction system"/>
    <property type="evidence" value="ECO:0007669"/>
    <property type="project" value="InterPro"/>
</dbReference>
<evidence type="ECO:0000313" key="4">
    <source>
        <dbReference type="Proteomes" id="UP000321926"/>
    </source>
</evidence>
<dbReference type="OrthoDB" id="1524091at2"/>
<dbReference type="SUPFAM" id="SSF52172">
    <property type="entry name" value="CheY-like"/>
    <property type="match status" value="1"/>
</dbReference>
<evidence type="ECO:0000313" key="3">
    <source>
        <dbReference type="EMBL" id="TXK44448.1"/>
    </source>
</evidence>
<feature type="modified residue" description="4-aspartylphosphate" evidence="1">
    <location>
        <position position="97"/>
    </location>
</feature>
<feature type="domain" description="Response regulatory" evidence="2">
    <location>
        <begin position="42"/>
        <end position="167"/>
    </location>
</feature>
<protein>
    <submittedName>
        <fullName evidence="3">Response regulator</fullName>
    </submittedName>
</protein>
<dbReference type="Proteomes" id="UP000321926">
    <property type="component" value="Unassembled WGS sequence"/>
</dbReference>
<dbReference type="PANTHER" id="PTHR44520">
    <property type="entry name" value="RESPONSE REGULATOR RCP1-RELATED"/>
    <property type="match status" value="1"/>
</dbReference>
<gene>
    <name evidence="3" type="ORF">FVR03_13570</name>
</gene>
<dbReference type="InterPro" id="IPR011006">
    <property type="entry name" value="CheY-like_superfamily"/>
</dbReference>
<keyword evidence="1" id="KW-0597">Phosphoprotein</keyword>
<dbReference type="PANTHER" id="PTHR44520:SF2">
    <property type="entry name" value="RESPONSE REGULATOR RCP1"/>
    <property type="match status" value="1"/>
</dbReference>
<dbReference type="AlphaFoldDB" id="A0A5C8K2I8"/>
<dbReference type="Gene3D" id="3.40.50.2300">
    <property type="match status" value="1"/>
</dbReference>
<comment type="caution">
    <text evidence="3">The sequence shown here is derived from an EMBL/GenBank/DDBJ whole genome shotgun (WGS) entry which is preliminary data.</text>
</comment>
<name>A0A5C8K2I8_9BACT</name>
<keyword evidence="4" id="KW-1185">Reference proteome</keyword>
<dbReference type="InterPro" id="IPR001789">
    <property type="entry name" value="Sig_transdc_resp-reg_receiver"/>
</dbReference>
<organism evidence="3 4">
    <name type="scientific">Pontibacter qinzhouensis</name>
    <dbReference type="NCBI Taxonomy" id="2603253"/>
    <lineage>
        <taxon>Bacteria</taxon>
        <taxon>Pseudomonadati</taxon>
        <taxon>Bacteroidota</taxon>
        <taxon>Cytophagia</taxon>
        <taxon>Cytophagales</taxon>
        <taxon>Hymenobacteraceae</taxon>
        <taxon>Pontibacter</taxon>
    </lineage>
</organism>
<evidence type="ECO:0000256" key="1">
    <source>
        <dbReference type="PROSITE-ProRule" id="PRU00169"/>
    </source>
</evidence>
<sequence length="170" mass="19142">MIYCCDVTLPVCISFYGRHICSSFESCLKTGCEVYLKTEAMKTFIIDDDPISSFLTEAVLQMEDFSEQIVTFSSAEESLSFLNENMETNVPEVIFLDLNMPSMNGWQFLQALSPHENTFSKNCSIFILTSSIDSSEQKLAKEHTVVKGFISKPITEEHIHFIKQGLGLVA</sequence>
<dbReference type="CDD" id="cd00156">
    <property type="entry name" value="REC"/>
    <property type="match status" value="1"/>
</dbReference>